<protein>
    <submittedName>
        <fullName evidence="2">Uncharacterized protein</fullName>
    </submittedName>
</protein>
<dbReference type="EMBL" id="JARGYT010000069">
    <property type="protein sequence ID" value="MDZ5762590.1"/>
    <property type="molecule type" value="Genomic_DNA"/>
</dbReference>
<reference evidence="2 3" key="1">
    <citation type="submission" date="2023-02" db="EMBL/GenBank/DDBJ databases">
        <title>Host association and intracellularity evolved multiple times independently in the Rickettsiales.</title>
        <authorList>
            <person name="Castelli M."/>
            <person name="Nardi T."/>
            <person name="Gammuto L."/>
            <person name="Bellinzona G."/>
            <person name="Sabaneyeva E."/>
            <person name="Potekhin A."/>
            <person name="Serra V."/>
            <person name="Petroni G."/>
            <person name="Sassera D."/>
        </authorList>
    </citation>
    <scope>NUCLEOTIDE SEQUENCE [LARGE SCALE GENOMIC DNA]</scope>
    <source>
        <strain evidence="2 3">BOD18</strain>
    </source>
</reference>
<proteinExistence type="predicted"/>
<evidence type="ECO:0000313" key="2">
    <source>
        <dbReference type="EMBL" id="MDZ5762590.1"/>
    </source>
</evidence>
<gene>
    <name evidence="2" type="ORF">Cyrtocomes_00980</name>
</gene>
<sequence>MNKMWSKALEELKASWDKSMKEKLYWKDDAKGFRSNYIDTGKPIRPIDVQDQLFRNLIDITLRHKNSQLMLHSYMIEEIKKFRDSLYKESTYDTEEQFIEHLTEIDLNCDSLCTLSNLIWHLHEIGYRGVPIDEKLLKMNDQHMITNLPEAIDIKLNEKGPEEIKSLANNYLSLIKIICAFTSISLMQFGNVEEFQTKIYRFSSLPEVKHPLLYPAHDTSPAPTSRQNPTDGAASWAAATWAGNVVDRRDNSKEPEGRKK</sequence>
<feature type="region of interest" description="Disordered" evidence="1">
    <location>
        <begin position="216"/>
        <end position="235"/>
    </location>
</feature>
<dbReference type="RefSeq" id="WP_322498048.1">
    <property type="nucleotide sequence ID" value="NZ_JARGYT010000069.1"/>
</dbReference>
<evidence type="ECO:0000256" key="1">
    <source>
        <dbReference type="SAM" id="MobiDB-lite"/>
    </source>
</evidence>
<evidence type="ECO:0000313" key="3">
    <source>
        <dbReference type="Proteomes" id="UP001293791"/>
    </source>
</evidence>
<feature type="compositionally biased region" description="Polar residues" evidence="1">
    <location>
        <begin position="221"/>
        <end position="230"/>
    </location>
</feature>
<accession>A0ABU5L9K8</accession>
<name>A0ABU5L9K8_9RICK</name>
<dbReference type="Proteomes" id="UP001293791">
    <property type="component" value="Unassembled WGS sequence"/>
</dbReference>
<organism evidence="2 3">
    <name type="scientific">Candidatus Cyrtobacter comes</name>
    <dbReference type="NCBI Taxonomy" id="675776"/>
    <lineage>
        <taxon>Bacteria</taxon>
        <taxon>Pseudomonadati</taxon>
        <taxon>Pseudomonadota</taxon>
        <taxon>Alphaproteobacteria</taxon>
        <taxon>Rickettsiales</taxon>
        <taxon>Candidatus Midichloriaceae</taxon>
        <taxon>Candidatus Cyrtobacter</taxon>
    </lineage>
</organism>
<keyword evidence="3" id="KW-1185">Reference proteome</keyword>
<comment type="caution">
    <text evidence="2">The sequence shown here is derived from an EMBL/GenBank/DDBJ whole genome shotgun (WGS) entry which is preliminary data.</text>
</comment>